<dbReference type="Proteomes" id="UP000009131">
    <property type="component" value="Unassembled WGS sequence"/>
</dbReference>
<dbReference type="GO" id="GO:0005789">
    <property type="term" value="C:endoplasmic reticulum membrane"/>
    <property type="evidence" value="ECO:0007669"/>
    <property type="project" value="UniProtKB-SubCell"/>
</dbReference>
<comment type="function">
    <text evidence="1 12">Mannosylates Man(2)GlcNAc(2)-dolichol diphosphate and Man(1)GlcNAc(2)-dolichol diphosphate to form Man(3)GlcNAc(2)-dolichol diphosphate.</text>
</comment>
<evidence type="ECO:0000259" key="13">
    <source>
        <dbReference type="Pfam" id="PF00534"/>
    </source>
</evidence>
<evidence type="ECO:0000259" key="14">
    <source>
        <dbReference type="Pfam" id="PF13439"/>
    </source>
</evidence>
<dbReference type="PANTHER" id="PTHR45918:SF1">
    <property type="entry name" value="ALPHA-1,3_1,6-MANNOSYLTRANSFERASE ALG2"/>
    <property type="match status" value="1"/>
</dbReference>
<comment type="subcellular location">
    <subcellularLocation>
        <location evidence="2 12">Endoplasmic reticulum membrane</location>
    </subcellularLocation>
</comment>
<dbReference type="InParanoid" id="G7EA42"/>
<reference evidence="15 16" key="1">
    <citation type="journal article" date="2011" name="J. Gen. Appl. Microbiol.">
        <title>Draft genome sequencing of the enigmatic basidiomycete Mixia osmundae.</title>
        <authorList>
            <person name="Nishida H."/>
            <person name="Nagatsuka Y."/>
            <person name="Sugiyama J."/>
        </authorList>
    </citation>
    <scope>NUCLEOTIDE SEQUENCE [LARGE SCALE GENOMIC DNA]</scope>
    <source>
        <strain evidence="16">CBS 9802 / IAM 14324 / JCM 22182 / KY 12970</strain>
    </source>
</reference>
<evidence type="ECO:0000256" key="1">
    <source>
        <dbReference type="ARBA" id="ARBA00003142"/>
    </source>
</evidence>
<dbReference type="GO" id="GO:0004378">
    <property type="term" value="F:GDP-Man:Man(1)GlcNAc(2)-PP-Dol alpha-1,3-mannosyltransferase activity"/>
    <property type="evidence" value="ECO:0007669"/>
    <property type="project" value="UniProtKB-UniRule"/>
</dbReference>
<dbReference type="STRING" id="764103.G7EA42"/>
<evidence type="ECO:0000313" key="15">
    <source>
        <dbReference type="EMBL" id="GAA99702.1"/>
    </source>
</evidence>
<dbReference type="AlphaFoldDB" id="G7EA42"/>
<proteinExistence type="inferred from homology"/>
<comment type="catalytic activity">
    <reaction evidence="11 12">
        <text>an alpha-D-Man-(1-&gt;3)-beta-D-Man-(1-&gt;4)-beta-D-GlcNAc-(1-&gt;4)-alpha-D-GlcNAc-diphospho-di-trans,poly-cis-dolichol + GDP-alpha-D-mannose = an alpha-D-Man-(1-&gt;3)-[alpha-D-Man-(1-&gt;6)]-beta-D-Man-(1-&gt;4)-beta-D-GlcNAc-(1-&gt;4)-alpha-D-GlcNAc-diphospho-di-trans,poly-cis-dolichol + GDP + H(+)</text>
        <dbReference type="Rhea" id="RHEA:29519"/>
        <dbReference type="Rhea" id="RHEA-COMP:19513"/>
        <dbReference type="Rhea" id="RHEA-COMP:19515"/>
        <dbReference type="ChEBI" id="CHEBI:15378"/>
        <dbReference type="ChEBI" id="CHEBI:57527"/>
        <dbReference type="ChEBI" id="CHEBI:58189"/>
        <dbReference type="ChEBI" id="CHEBI:132510"/>
        <dbReference type="ChEBI" id="CHEBI:132511"/>
        <dbReference type="EC" id="2.4.1.257"/>
    </reaction>
    <physiologicalReaction direction="left-to-right" evidence="11 12">
        <dbReference type="Rhea" id="RHEA:29520"/>
    </physiologicalReaction>
</comment>
<evidence type="ECO:0000256" key="9">
    <source>
        <dbReference type="ARBA" id="ARBA00023136"/>
    </source>
</evidence>
<dbReference type="SUPFAM" id="SSF53756">
    <property type="entry name" value="UDP-Glycosyltransferase/glycogen phosphorylase"/>
    <property type="match status" value="1"/>
</dbReference>
<dbReference type="Gene3D" id="3.40.50.2000">
    <property type="entry name" value="Glycogen Phosphorylase B"/>
    <property type="match status" value="2"/>
</dbReference>
<comment type="catalytic activity">
    <reaction evidence="10 12">
        <text>a beta-D-Man-(1-&gt;4)-beta-D-GlcNAc-(1-&gt;4)-alpha-D-GlcNAc-diphospho-di-trans,poly-cis-dolichol + GDP-alpha-D-mannose = an alpha-D-Man-(1-&gt;3)-beta-D-Man-(1-&gt;4)-beta-D-GlcNAc-(1-&gt;4)-alpha-D-GlcNAc-diphospho-di-trans,poly-cis-dolichol + GDP + H(+)</text>
        <dbReference type="Rhea" id="RHEA:29515"/>
        <dbReference type="Rhea" id="RHEA-COMP:19511"/>
        <dbReference type="Rhea" id="RHEA-COMP:19513"/>
        <dbReference type="ChEBI" id="CHEBI:15378"/>
        <dbReference type="ChEBI" id="CHEBI:57527"/>
        <dbReference type="ChEBI" id="CHEBI:58189"/>
        <dbReference type="ChEBI" id="CHEBI:58472"/>
        <dbReference type="ChEBI" id="CHEBI:132510"/>
        <dbReference type="EC" id="2.4.1.132"/>
    </reaction>
    <physiologicalReaction direction="left-to-right" evidence="10 12">
        <dbReference type="Rhea" id="RHEA:29516"/>
    </physiologicalReaction>
</comment>
<dbReference type="GO" id="GO:0102704">
    <property type="term" value="F:GDP-Man:Man(2)GlcNAc(2)-PP-Dol alpha-1,6-mannosyltransferase activity"/>
    <property type="evidence" value="ECO:0007669"/>
    <property type="project" value="UniProtKB-UniRule"/>
</dbReference>
<keyword evidence="5 12" id="KW-0808">Transferase</keyword>
<feature type="domain" description="Glycosyl transferase family 1" evidence="13">
    <location>
        <begin position="253"/>
        <end position="330"/>
    </location>
</feature>
<feature type="transmembrane region" description="Helical" evidence="12">
    <location>
        <begin position="500"/>
        <end position="522"/>
    </location>
</feature>
<evidence type="ECO:0000256" key="7">
    <source>
        <dbReference type="ARBA" id="ARBA00022824"/>
    </source>
</evidence>
<dbReference type="EC" id="2.4.1.132" evidence="12"/>
<dbReference type="InterPro" id="IPR027054">
    <property type="entry name" value="ALG2"/>
</dbReference>
<evidence type="ECO:0000256" key="2">
    <source>
        <dbReference type="ARBA" id="ARBA00004586"/>
    </source>
</evidence>
<dbReference type="EC" id="2.4.1.257" evidence="12"/>
<evidence type="ECO:0000256" key="6">
    <source>
        <dbReference type="ARBA" id="ARBA00022692"/>
    </source>
</evidence>
<evidence type="ECO:0000256" key="3">
    <source>
        <dbReference type="ARBA" id="ARBA00004922"/>
    </source>
</evidence>
<dbReference type="HOGENOM" id="CLU_030619_0_0_1"/>
<dbReference type="FunCoup" id="G7EA42">
    <property type="interactions" value="398"/>
</dbReference>
<organism evidence="15 16">
    <name type="scientific">Mixia osmundae (strain CBS 9802 / IAM 14324 / JCM 22182 / KY 12970)</name>
    <dbReference type="NCBI Taxonomy" id="764103"/>
    <lineage>
        <taxon>Eukaryota</taxon>
        <taxon>Fungi</taxon>
        <taxon>Dikarya</taxon>
        <taxon>Basidiomycota</taxon>
        <taxon>Pucciniomycotina</taxon>
        <taxon>Mixiomycetes</taxon>
        <taxon>Mixiales</taxon>
        <taxon>Mixiaceae</taxon>
        <taxon>Mixia</taxon>
    </lineage>
</organism>
<gene>
    <name evidence="15" type="primary">Mo06405</name>
    <name evidence="15" type="ORF">E5Q_06405</name>
</gene>
<dbReference type="UniPathway" id="UPA00378"/>
<comment type="caution">
    <text evidence="15">The sequence shown here is derived from an EMBL/GenBank/DDBJ whole genome shotgun (WGS) entry which is preliminary data.</text>
</comment>
<keyword evidence="6 12" id="KW-0812">Transmembrane</keyword>
<dbReference type="InterPro" id="IPR028098">
    <property type="entry name" value="Glyco_trans_4-like_N"/>
</dbReference>
<sequence length="535" mass="59409">MALRAEGSQRRLRIGFVHPDLGIGGAERLVVDAALGLQEAGHIVEIFTSHHDPSRSFAETHDGTLKVHVLGNSLCPPSFRGKFTIVCSILRQLNLVISLILAITLHQLQGWPLTGWIIPAQTPCKSSADWSWRRAQEPYDVFFVDQLSACLPLLRWVLRTRAVFYCHFPDLLLNPSKIGHNTGGLRNLYRIPIDAIEEFSTGQADKVLVNSLFTQQVFCQTFPALQRTPRVVYPGIDVKAFQETSATNRDDASVQAIASDKPTLLSINRFEAKKNAALALEAFAIVAKQMPHIRLVLAGGFDPRLQDNVTTLGALQTLASTLDLHQHTFWPAAPSLSQSSIPRTRFEPVFSADQAPEATQVLFLPNFTQIQKSYMLQSSTTRALLYTPMNEHLGIVPLEAMASGLPVLASDTGGPCETVIDLATEPSEGTGYLLPNTVERWTDAIRALLEMTDEQRQRVASAGRRRVNAHFSTRSMCEKLDVALWETVSIRTMIWREPEFLNAIMIFSIPLLVICTFTFVLLNAPQHQRAVSQSI</sequence>
<dbReference type="Pfam" id="PF00534">
    <property type="entry name" value="Glycos_transf_1"/>
    <property type="match status" value="2"/>
</dbReference>
<accession>G7EA42</accession>
<name>G7EA42_MIXOS</name>
<protein>
    <recommendedName>
        <fullName evidence="12">Alpha-1,3/1,6-mannosyltransferase ALG2</fullName>
        <ecNumber evidence="12">2.4.1.132</ecNumber>
        <ecNumber evidence="12">2.4.1.257</ecNumber>
    </recommendedName>
    <alternativeName>
        <fullName evidence="12">GDP-Man:Man(1)GlcNAc(2)-PP-Dol alpha-1,3-mannosyltransferase</fullName>
    </alternativeName>
</protein>
<dbReference type="RefSeq" id="XP_014566053.1">
    <property type="nucleotide sequence ID" value="XM_014710567.1"/>
</dbReference>
<dbReference type="eggNOG" id="KOG0853">
    <property type="taxonomic scope" value="Eukaryota"/>
</dbReference>
<comment type="similarity">
    <text evidence="12">Belongs to the glycosyltransferase group 1 family.</text>
</comment>
<dbReference type="OMA" id="AMYMKCP"/>
<keyword evidence="7 12" id="KW-0256">Endoplasmic reticulum</keyword>
<feature type="domain" description="Glycosyl transferase family 1" evidence="13">
    <location>
        <begin position="359"/>
        <end position="465"/>
    </location>
</feature>
<feature type="domain" description="Glycosyltransferase subfamily 4-like N-terminal" evidence="14">
    <location>
        <begin position="23"/>
        <end position="238"/>
    </location>
</feature>
<dbReference type="InterPro" id="IPR001296">
    <property type="entry name" value="Glyco_trans_1"/>
</dbReference>
<dbReference type="Pfam" id="PF13439">
    <property type="entry name" value="Glyco_transf_4"/>
    <property type="match status" value="1"/>
</dbReference>
<evidence type="ECO:0000256" key="12">
    <source>
        <dbReference type="RuleBase" id="RU367136"/>
    </source>
</evidence>
<evidence type="ECO:0000313" key="16">
    <source>
        <dbReference type="Proteomes" id="UP000009131"/>
    </source>
</evidence>
<evidence type="ECO:0000256" key="10">
    <source>
        <dbReference type="ARBA" id="ARBA00045103"/>
    </source>
</evidence>
<reference evidence="15 16" key="2">
    <citation type="journal article" date="2012" name="Open Biol.">
        <title>Characteristics of nucleosomes and linker DNA regions on the genome of the basidiomycete Mixia osmundae revealed by mono- and dinucleosome mapping.</title>
        <authorList>
            <person name="Nishida H."/>
            <person name="Kondo S."/>
            <person name="Matsumoto T."/>
            <person name="Suzuki Y."/>
            <person name="Yoshikawa H."/>
            <person name="Taylor T.D."/>
            <person name="Sugiyama J."/>
        </authorList>
    </citation>
    <scope>NUCLEOTIDE SEQUENCE [LARGE SCALE GENOMIC DNA]</scope>
    <source>
        <strain evidence="16">CBS 9802 / IAM 14324 / JCM 22182 / KY 12970</strain>
    </source>
</reference>
<evidence type="ECO:0000256" key="5">
    <source>
        <dbReference type="ARBA" id="ARBA00022679"/>
    </source>
</evidence>
<keyword evidence="9 12" id="KW-0472">Membrane</keyword>
<keyword evidence="16" id="KW-1185">Reference proteome</keyword>
<evidence type="ECO:0000256" key="4">
    <source>
        <dbReference type="ARBA" id="ARBA00022676"/>
    </source>
</evidence>
<comment type="pathway">
    <text evidence="3 12">Protein modification; protein glycosylation.</text>
</comment>
<keyword evidence="8 12" id="KW-1133">Transmembrane helix</keyword>
<keyword evidence="4 12" id="KW-0328">Glycosyltransferase</keyword>
<dbReference type="OrthoDB" id="448893at2759"/>
<evidence type="ECO:0000256" key="11">
    <source>
        <dbReference type="ARBA" id="ARBA00045104"/>
    </source>
</evidence>
<evidence type="ECO:0000256" key="8">
    <source>
        <dbReference type="ARBA" id="ARBA00022989"/>
    </source>
</evidence>
<dbReference type="EMBL" id="BABT02000229">
    <property type="protein sequence ID" value="GAA99702.1"/>
    <property type="molecule type" value="Genomic_DNA"/>
</dbReference>
<dbReference type="PANTHER" id="PTHR45918">
    <property type="entry name" value="ALPHA-1,3/1,6-MANNOSYLTRANSFERASE ALG2"/>
    <property type="match status" value="1"/>
</dbReference>